<keyword evidence="4" id="KW-1185">Reference proteome</keyword>
<dbReference type="PROSITE" id="PS50231">
    <property type="entry name" value="RICIN_B_LECTIN"/>
    <property type="match status" value="1"/>
</dbReference>
<dbReference type="SUPFAM" id="SSF50370">
    <property type="entry name" value="Ricin B-like lectins"/>
    <property type="match status" value="1"/>
</dbReference>
<name>A0A919PS51_9ACTN</name>
<feature type="signal peptide" evidence="1">
    <location>
        <begin position="1"/>
        <end position="32"/>
    </location>
</feature>
<dbReference type="RefSeq" id="WP_203850902.1">
    <property type="nucleotide sequence ID" value="NZ_BAAAVW010000008.1"/>
</dbReference>
<comment type="caution">
    <text evidence="3">The sequence shown here is derived from an EMBL/GenBank/DDBJ whole genome shotgun (WGS) entry which is preliminary data.</text>
</comment>
<keyword evidence="1" id="KW-0732">Signal</keyword>
<protein>
    <recommendedName>
        <fullName evidence="2">Ricin B lectin domain-containing protein</fullName>
    </recommendedName>
</protein>
<dbReference type="InterPro" id="IPR000772">
    <property type="entry name" value="Ricin_B_lectin"/>
</dbReference>
<evidence type="ECO:0000256" key="1">
    <source>
        <dbReference type="SAM" id="SignalP"/>
    </source>
</evidence>
<gene>
    <name evidence="3" type="ORF">Dsi01nite_072480</name>
</gene>
<feature type="chain" id="PRO_5037893295" description="Ricin B lectin domain-containing protein" evidence="1">
    <location>
        <begin position="33"/>
        <end position="193"/>
    </location>
</feature>
<dbReference type="Gene3D" id="2.80.10.50">
    <property type="match status" value="2"/>
</dbReference>
<organism evidence="3 4">
    <name type="scientific">Dactylosporangium siamense</name>
    <dbReference type="NCBI Taxonomy" id="685454"/>
    <lineage>
        <taxon>Bacteria</taxon>
        <taxon>Bacillati</taxon>
        <taxon>Actinomycetota</taxon>
        <taxon>Actinomycetes</taxon>
        <taxon>Micromonosporales</taxon>
        <taxon>Micromonosporaceae</taxon>
        <taxon>Dactylosporangium</taxon>
    </lineage>
</organism>
<evidence type="ECO:0000313" key="3">
    <source>
        <dbReference type="EMBL" id="GIG49207.1"/>
    </source>
</evidence>
<evidence type="ECO:0000259" key="2">
    <source>
        <dbReference type="Pfam" id="PF00652"/>
    </source>
</evidence>
<feature type="domain" description="Ricin B lectin" evidence="2">
    <location>
        <begin position="55"/>
        <end position="189"/>
    </location>
</feature>
<dbReference type="Pfam" id="PF00652">
    <property type="entry name" value="Ricin_B_lectin"/>
    <property type="match status" value="1"/>
</dbReference>
<proteinExistence type="predicted"/>
<reference evidence="3" key="1">
    <citation type="submission" date="2021-01" db="EMBL/GenBank/DDBJ databases">
        <title>Whole genome shotgun sequence of Dactylosporangium siamense NBRC 106093.</title>
        <authorList>
            <person name="Komaki H."/>
            <person name="Tamura T."/>
        </authorList>
    </citation>
    <scope>NUCLEOTIDE SEQUENCE</scope>
    <source>
        <strain evidence="3">NBRC 106093</strain>
    </source>
</reference>
<dbReference type="InterPro" id="IPR035992">
    <property type="entry name" value="Ricin_B-like_lectins"/>
</dbReference>
<dbReference type="CDD" id="cd00161">
    <property type="entry name" value="beta-trefoil_Ricin-like"/>
    <property type="match status" value="1"/>
</dbReference>
<dbReference type="Proteomes" id="UP000660611">
    <property type="component" value="Unassembled WGS sequence"/>
</dbReference>
<dbReference type="EMBL" id="BONQ01000113">
    <property type="protein sequence ID" value="GIG49207.1"/>
    <property type="molecule type" value="Genomic_DNA"/>
</dbReference>
<dbReference type="AlphaFoldDB" id="A0A919PS51"/>
<accession>A0A919PS51</accession>
<sequence length="193" mass="20937">MHRLLQARWFRLMLPVVAAALITALPATPASAAPAAAGKAPRVAVVSPLTTLNGNGRILNDHSGRCVGIGAGLAGIWECTTETDQTWKFDTGNCRLGSCTIVNDLGECLAVNGGNISNGQRILGFHCSGSDDQYWSYFTIDGNRENFINLKGTKTHNGDYYVLAVDSIRTDNGAPVVLWKWNGSLDQHWTWEF</sequence>
<evidence type="ECO:0000313" key="4">
    <source>
        <dbReference type="Proteomes" id="UP000660611"/>
    </source>
</evidence>